<dbReference type="PANTHER" id="PTHR43586:SF15">
    <property type="entry name" value="BLR3095 PROTEIN"/>
    <property type="match status" value="1"/>
</dbReference>
<keyword evidence="1" id="KW-0663">Pyridoxal phosphate</keyword>
<dbReference type="InterPro" id="IPR000192">
    <property type="entry name" value="Aminotrans_V_dom"/>
</dbReference>
<dbReference type="AlphaFoldDB" id="A0A6J4KAG7"/>
<organism evidence="3">
    <name type="scientific">uncultured Cytophagales bacterium</name>
    <dbReference type="NCBI Taxonomy" id="158755"/>
    <lineage>
        <taxon>Bacteria</taxon>
        <taxon>Pseudomonadati</taxon>
        <taxon>Bacteroidota</taxon>
        <taxon>Sphingobacteriia</taxon>
        <taxon>Sphingobacteriales</taxon>
        <taxon>environmental samples</taxon>
    </lineage>
</organism>
<feature type="domain" description="Aminotransferase class V" evidence="2">
    <location>
        <begin position="61"/>
        <end position="315"/>
    </location>
</feature>
<dbReference type="InterPro" id="IPR015422">
    <property type="entry name" value="PyrdxlP-dep_Trfase_small"/>
</dbReference>
<dbReference type="EMBL" id="CADCTQ010000446">
    <property type="protein sequence ID" value="CAA9300399.1"/>
    <property type="molecule type" value="Genomic_DNA"/>
</dbReference>
<dbReference type="PANTHER" id="PTHR43586">
    <property type="entry name" value="CYSTEINE DESULFURASE"/>
    <property type="match status" value="1"/>
</dbReference>
<keyword evidence="3" id="KW-0808">Transferase</keyword>
<reference evidence="3" key="1">
    <citation type="submission" date="2020-02" db="EMBL/GenBank/DDBJ databases">
        <authorList>
            <person name="Meier V. D."/>
        </authorList>
    </citation>
    <scope>NUCLEOTIDE SEQUENCE</scope>
    <source>
        <strain evidence="3">AVDCRST_MAG56</strain>
    </source>
</reference>
<dbReference type="Gene3D" id="3.90.1150.10">
    <property type="entry name" value="Aspartate Aminotransferase, domain 1"/>
    <property type="match status" value="1"/>
</dbReference>
<sequence length="385" mass="42449">MPLDCQKHLFSLEENVHYLNCSYMGPLLKSVEAAGVEGVLQKRNPFRIPPGGFFSGAAELKPLFAQLVGGAADRVAIIPSVAYGMGIVARNLKGKPGGQIVTVHEDFPSNVYPWQRVAQEKDLAIRVVAPPDTLRQRGQQWNEKILDALTPGTVLVAVPHVHWADGTRFDLEAIGHRAKEVGALLVVDGTQSVGALPLDVRRFRIDALVCGGYKWLMGPYSLGVAYLSDFFDDGVPLEESWMNRRGSDDFQRLVAYEPQYRPGAARYDVGEHSNFILLPMLTAALRQILAWEPAQIQVYCRQLTAPLVAYLGAHGYWTEDAAWRGEHLLGVRLPAGVDMATLQERLAARRVLVSVRGDSIRVSPHLYNEPRDVAALLDVLASVAR</sequence>
<proteinExistence type="predicted"/>
<evidence type="ECO:0000259" key="2">
    <source>
        <dbReference type="Pfam" id="PF00266"/>
    </source>
</evidence>
<accession>A0A6J4KAG7</accession>
<dbReference type="InterPro" id="IPR015424">
    <property type="entry name" value="PyrdxlP-dep_Trfase"/>
</dbReference>
<dbReference type="EC" id="2.8.1.7" evidence="3"/>
<gene>
    <name evidence="3" type="ORF">AVDCRST_MAG56-5478</name>
</gene>
<evidence type="ECO:0000313" key="3">
    <source>
        <dbReference type="EMBL" id="CAA9300399.1"/>
    </source>
</evidence>
<dbReference type="GO" id="GO:0031071">
    <property type="term" value="F:cysteine desulfurase activity"/>
    <property type="evidence" value="ECO:0007669"/>
    <property type="project" value="UniProtKB-EC"/>
</dbReference>
<name>A0A6J4KAG7_9SPHI</name>
<dbReference type="Gene3D" id="3.40.640.10">
    <property type="entry name" value="Type I PLP-dependent aspartate aminotransferase-like (Major domain)"/>
    <property type="match status" value="1"/>
</dbReference>
<dbReference type="SUPFAM" id="SSF53383">
    <property type="entry name" value="PLP-dependent transferases"/>
    <property type="match status" value="1"/>
</dbReference>
<protein>
    <submittedName>
        <fullName evidence="3">Cysteine desulfurase</fullName>
        <ecNumber evidence="3">2.8.1.7</ecNumber>
    </submittedName>
</protein>
<evidence type="ECO:0000256" key="1">
    <source>
        <dbReference type="ARBA" id="ARBA00022898"/>
    </source>
</evidence>
<dbReference type="InterPro" id="IPR015421">
    <property type="entry name" value="PyrdxlP-dep_Trfase_major"/>
</dbReference>
<dbReference type="Pfam" id="PF00266">
    <property type="entry name" value="Aminotran_5"/>
    <property type="match status" value="1"/>
</dbReference>